<protein>
    <recommendedName>
        <fullName evidence="2">RNA helicase</fullName>
        <ecNumber evidence="2">3.6.4.13</ecNumber>
    </recommendedName>
</protein>
<keyword evidence="5" id="KW-0547">Nucleotide-binding</keyword>
<dbReference type="EMBL" id="QGNW01001381">
    <property type="protein sequence ID" value="RVW43422.1"/>
    <property type="molecule type" value="Genomic_DNA"/>
</dbReference>
<gene>
    <name evidence="13" type="primary">RID1_1</name>
    <name evidence="13" type="ORF">CK203_070252</name>
</gene>
<dbReference type="PROSITE" id="PS51194">
    <property type="entry name" value="HELICASE_CTER"/>
    <property type="match status" value="1"/>
</dbReference>
<dbReference type="InterPro" id="IPR002464">
    <property type="entry name" value="DNA/RNA_helicase_DEAH_CS"/>
</dbReference>
<dbReference type="Gene3D" id="1.20.120.1080">
    <property type="match status" value="1"/>
</dbReference>
<dbReference type="GO" id="GO:0006397">
    <property type="term" value="P:mRNA processing"/>
    <property type="evidence" value="ECO:0007669"/>
    <property type="project" value="UniProtKB-KW"/>
</dbReference>
<keyword evidence="4" id="KW-0747">Spliceosome</keyword>
<dbReference type="Pfam" id="PF00270">
    <property type="entry name" value="DEAD"/>
    <property type="match status" value="1"/>
</dbReference>
<dbReference type="SMART" id="SM00847">
    <property type="entry name" value="HA2"/>
    <property type="match status" value="1"/>
</dbReference>
<dbReference type="GO" id="GO:0005524">
    <property type="term" value="F:ATP binding"/>
    <property type="evidence" value="ECO:0007669"/>
    <property type="project" value="UniProtKB-KW"/>
</dbReference>
<dbReference type="InterPro" id="IPR001650">
    <property type="entry name" value="Helicase_C-like"/>
</dbReference>
<name>A0A438E700_VITVI</name>
<dbReference type="GO" id="GO:0003724">
    <property type="term" value="F:RNA helicase activity"/>
    <property type="evidence" value="ECO:0007669"/>
    <property type="project" value="UniProtKB-EC"/>
</dbReference>
<dbReference type="InterPro" id="IPR048333">
    <property type="entry name" value="HA2_WH"/>
</dbReference>
<evidence type="ECO:0000256" key="3">
    <source>
        <dbReference type="ARBA" id="ARBA00022664"/>
    </source>
</evidence>
<dbReference type="Gene3D" id="3.40.50.300">
    <property type="entry name" value="P-loop containing nucleotide triphosphate hydrolases"/>
    <property type="match status" value="2"/>
</dbReference>
<organism evidence="13 14">
    <name type="scientific">Vitis vinifera</name>
    <name type="common">Grape</name>
    <dbReference type="NCBI Taxonomy" id="29760"/>
    <lineage>
        <taxon>Eukaryota</taxon>
        <taxon>Viridiplantae</taxon>
        <taxon>Streptophyta</taxon>
        <taxon>Embryophyta</taxon>
        <taxon>Tracheophyta</taxon>
        <taxon>Spermatophyta</taxon>
        <taxon>Magnoliopsida</taxon>
        <taxon>eudicotyledons</taxon>
        <taxon>Gunneridae</taxon>
        <taxon>Pentapetalae</taxon>
        <taxon>rosids</taxon>
        <taxon>Vitales</taxon>
        <taxon>Vitaceae</taxon>
        <taxon>Viteae</taxon>
        <taxon>Vitis</taxon>
    </lineage>
</organism>
<dbReference type="GO" id="GO:0005681">
    <property type="term" value="C:spliceosomal complex"/>
    <property type="evidence" value="ECO:0007669"/>
    <property type="project" value="UniProtKB-KW"/>
</dbReference>
<evidence type="ECO:0000256" key="10">
    <source>
        <dbReference type="ARBA" id="ARBA00047984"/>
    </source>
</evidence>
<evidence type="ECO:0000259" key="11">
    <source>
        <dbReference type="PROSITE" id="PS51192"/>
    </source>
</evidence>
<dbReference type="PANTHER" id="PTHR18934:SF118">
    <property type="entry name" value="ATP-DEPENDENT RNA HELICASE DHX33"/>
    <property type="match status" value="1"/>
</dbReference>
<reference evidence="13 14" key="1">
    <citation type="journal article" date="2018" name="PLoS Genet.">
        <title>Population sequencing reveals clonal diversity and ancestral inbreeding in the grapevine cultivar Chardonnay.</title>
        <authorList>
            <person name="Roach M.J."/>
            <person name="Johnson D.L."/>
            <person name="Bohlmann J."/>
            <person name="van Vuuren H.J."/>
            <person name="Jones S.J."/>
            <person name="Pretorius I.S."/>
            <person name="Schmidt S.A."/>
            <person name="Borneman A.R."/>
        </authorList>
    </citation>
    <scope>NUCLEOTIDE SEQUENCE [LARGE SCALE GENOMIC DNA]</scope>
    <source>
        <strain evidence="14">cv. Chardonnay</strain>
        <tissue evidence="13">Leaf</tissue>
    </source>
</reference>
<evidence type="ECO:0000256" key="6">
    <source>
        <dbReference type="ARBA" id="ARBA00022801"/>
    </source>
</evidence>
<dbReference type="SUPFAM" id="SSF52540">
    <property type="entry name" value="P-loop containing nucleoside triphosphate hydrolases"/>
    <property type="match status" value="1"/>
</dbReference>
<dbReference type="CDD" id="cd17978">
    <property type="entry name" value="DEXHc_DHX33"/>
    <property type="match status" value="1"/>
</dbReference>
<dbReference type="EC" id="3.6.4.13" evidence="2"/>
<dbReference type="AlphaFoldDB" id="A0A438E700"/>
<dbReference type="InterPro" id="IPR007502">
    <property type="entry name" value="Helicase-assoc_dom"/>
</dbReference>
<dbReference type="Pfam" id="PF04408">
    <property type="entry name" value="WHD_HA2"/>
    <property type="match status" value="1"/>
</dbReference>
<dbReference type="GO" id="GO:0016787">
    <property type="term" value="F:hydrolase activity"/>
    <property type="evidence" value="ECO:0007669"/>
    <property type="project" value="UniProtKB-KW"/>
</dbReference>
<comment type="similarity">
    <text evidence="1">Belongs to the DEAD box helicase family. DEAH subfamily.</text>
</comment>
<dbReference type="InterPro" id="IPR011545">
    <property type="entry name" value="DEAD/DEAH_box_helicase_dom"/>
</dbReference>
<dbReference type="InterPro" id="IPR027417">
    <property type="entry name" value="P-loop_NTPase"/>
</dbReference>
<dbReference type="FunFam" id="3.40.50.300:FF:000007">
    <property type="entry name" value="Pre-mRNA-splicing factor ATP-dependent RNA helicase"/>
    <property type="match status" value="1"/>
</dbReference>
<feature type="domain" description="Helicase ATP-binding" evidence="11">
    <location>
        <begin position="244"/>
        <end position="449"/>
    </location>
</feature>
<evidence type="ECO:0000256" key="7">
    <source>
        <dbReference type="ARBA" id="ARBA00022806"/>
    </source>
</evidence>
<evidence type="ECO:0000256" key="9">
    <source>
        <dbReference type="ARBA" id="ARBA00023187"/>
    </source>
</evidence>
<dbReference type="FunFam" id="3.40.50.300:FF:000578">
    <property type="entry name" value="probable ATP-dependent RNA helicase DHX35"/>
    <property type="match status" value="1"/>
</dbReference>
<keyword evidence="9" id="KW-0508">mRNA splicing</keyword>
<dbReference type="PANTHER" id="PTHR18934">
    <property type="entry name" value="ATP-DEPENDENT RNA HELICASE"/>
    <property type="match status" value="1"/>
</dbReference>
<dbReference type="SMART" id="SM00487">
    <property type="entry name" value="DEXDc"/>
    <property type="match status" value="1"/>
</dbReference>
<sequence length="742" mass="83492">MLSSMAHGGCSNSTLTTHRLNLKILFSDAGVVSFASLVCGCEENLNLKQRLEQQRKSLPIASVQSIKKLVSDLWEDGGWSPRFTRQLHDWELEKDGAFFVKSFYSSLANRKVELFPHGIVWNSRVSPRISFFAWEATWAKILTLHQLKKRGWRIPNRCYLCKEEEETSDRIPIHCSKARLLWQLIFALFGIQWVLSCSVREVLLSEHGSFVGKKRKKAWKAALLWFTCNYIFYILISLVEKRLVEEVQKNDTLIIVGETGSGKTTQLPQFLLNGGFCHDGKIIGITQPRRVAAVTVAKRVAEECGVELGQKVGYSIRFEDVTSSSTRIKYMTDGLLLREALLDPFLSRYSVIIVDEAHERTIHTDVLLGLLKNVQNARSRSINKCLSIENTEANYGKLLKRENDANCVSILKRCQGVKFPSLKLIIMSASLDARGFSEYFGGARSVYIQGRQFPVDIFYTHHAEPDYVDAALITIFQIHLEEGPGDILVFLTGQEEIESVERLVQERLRQLPEGSQKLLTVPIFSSLPSEQQMKAFMPAPAGFRKVILATNIAETSVTIPGIKYVIDPGVVKARTYNAHTGIESLDIVKTSKAQALQRSGRAGRERPGKCFRLYPESEFGQLADSTEPEIKRCNLSNVILQLKALGVDDIIGFDFLEKPSRMAIVKSLEQLFLLGAITDDSKLSDPIGHQMARLPLDPVYSKALILASQFNCLKEMLIAVAMLSVESIFYTPREKLEEVCAF</sequence>
<dbReference type="GO" id="GO:0005730">
    <property type="term" value="C:nucleolus"/>
    <property type="evidence" value="ECO:0007669"/>
    <property type="project" value="UniProtKB-ARBA"/>
</dbReference>
<dbReference type="CDD" id="cd18791">
    <property type="entry name" value="SF2_C_RHA"/>
    <property type="match status" value="1"/>
</dbReference>
<dbReference type="PROSITE" id="PS51192">
    <property type="entry name" value="HELICASE_ATP_BIND_1"/>
    <property type="match status" value="1"/>
</dbReference>
<evidence type="ECO:0000256" key="8">
    <source>
        <dbReference type="ARBA" id="ARBA00022840"/>
    </source>
</evidence>
<evidence type="ECO:0000313" key="13">
    <source>
        <dbReference type="EMBL" id="RVW43422.1"/>
    </source>
</evidence>
<dbReference type="PROSITE" id="PS00690">
    <property type="entry name" value="DEAH_ATP_HELICASE"/>
    <property type="match status" value="1"/>
</dbReference>
<keyword evidence="7 13" id="KW-0347">Helicase</keyword>
<dbReference type="GO" id="GO:0003676">
    <property type="term" value="F:nucleic acid binding"/>
    <property type="evidence" value="ECO:0007669"/>
    <property type="project" value="InterPro"/>
</dbReference>
<evidence type="ECO:0000313" key="14">
    <source>
        <dbReference type="Proteomes" id="UP000288805"/>
    </source>
</evidence>
<dbReference type="Pfam" id="PF13966">
    <property type="entry name" value="zf-RVT"/>
    <property type="match status" value="1"/>
</dbReference>
<keyword evidence="3" id="KW-0507">mRNA processing</keyword>
<evidence type="ECO:0000259" key="12">
    <source>
        <dbReference type="PROSITE" id="PS51194"/>
    </source>
</evidence>
<accession>A0A438E700</accession>
<keyword evidence="6" id="KW-0378">Hydrolase</keyword>
<dbReference type="Pfam" id="PF21010">
    <property type="entry name" value="HA2_C"/>
    <property type="match status" value="1"/>
</dbReference>
<proteinExistence type="inferred from homology"/>
<evidence type="ECO:0000256" key="1">
    <source>
        <dbReference type="ARBA" id="ARBA00008792"/>
    </source>
</evidence>
<dbReference type="Proteomes" id="UP000288805">
    <property type="component" value="Unassembled WGS sequence"/>
</dbReference>
<dbReference type="GO" id="GO:0008380">
    <property type="term" value="P:RNA splicing"/>
    <property type="evidence" value="ECO:0007669"/>
    <property type="project" value="UniProtKB-KW"/>
</dbReference>
<evidence type="ECO:0000256" key="4">
    <source>
        <dbReference type="ARBA" id="ARBA00022728"/>
    </source>
</evidence>
<comment type="caution">
    <text evidence="13">The sequence shown here is derived from an EMBL/GenBank/DDBJ whole genome shotgun (WGS) entry which is preliminary data.</text>
</comment>
<evidence type="ECO:0000256" key="5">
    <source>
        <dbReference type="ARBA" id="ARBA00022741"/>
    </source>
</evidence>
<comment type="catalytic activity">
    <reaction evidence="10">
        <text>ATP + H2O = ADP + phosphate + H(+)</text>
        <dbReference type="Rhea" id="RHEA:13065"/>
        <dbReference type="ChEBI" id="CHEBI:15377"/>
        <dbReference type="ChEBI" id="CHEBI:15378"/>
        <dbReference type="ChEBI" id="CHEBI:30616"/>
        <dbReference type="ChEBI" id="CHEBI:43474"/>
        <dbReference type="ChEBI" id="CHEBI:456216"/>
        <dbReference type="EC" id="3.6.4.13"/>
    </reaction>
</comment>
<dbReference type="SMART" id="SM00490">
    <property type="entry name" value="HELICc"/>
    <property type="match status" value="1"/>
</dbReference>
<dbReference type="InterPro" id="IPR014001">
    <property type="entry name" value="Helicase_ATP-bd"/>
</dbReference>
<keyword evidence="8" id="KW-0067">ATP-binding</keyword>
<evidence type="ECO:0000256" key="2">
    <source>
        <dbReference type="ARBA" id="ARBA00012552"/>
    </source>
</evidence>
<feature type="domain" description="Helicase C-terminal" evidence="12">
    <location>
        <begin position="472"/>
        <end position="646"/>
    </location>
</feature>
<dbReference type="Pfam" id="PF00271">
    <property type="entry name" value="Helicase_C"/>
    <property type="match status" value="1"/>
</dbReference>
<dbReference type="InterPro" id="IPR026960">
    <property type="entry name" value="RVT-Znf"/>
</dbReference>